<feature type="domain" description="Reverse transcriptase Ty1/copia-type" evidence="3">
    <location>
        <begin position="359"/>
        <end position="449"/>
    </location>
</feature>
<evidence type="ECO:0000259" key="4">
    <source>
        <dbReference type="Pfam" id="PF13976"/>
    </source>
</evidence>
<proteinExistence type="predicted"/>
<evidence type="ECO:0000313" key="6">
    <source>
        <dbReference type="EMBL" id="GEY51607.1"/>
    </source>
</evidence>
<evidence type="ECO:0000259" key="3">
    <source>
        <dbReference type="Pfam" id="PF07727"/>
    </source>
</evidence>
<evidence type="ECO:0000256" key="1">
    <source>
        <dbReference type="ARBA" id="ARBA00022723"/>
    </source>
</evidence>
<dbReference type="InterPro" id="IPR012337">
    <property type="entry name" value="RNaseH-like_sf"/>
</dbReference>
<dbReference type="EMBL" id="BKCJ010176771">
    <property type="protein sequence ID" value="GEY41688.1"/>
    <property type="molecule type" value="Genomic_DNA"/>
</dbReference>
<dbReference type="InterPro" id="IPR039537">
    <property type="entry name" value="Retrotran_Ty1/copia-like"/>
</dbReference>
<dbReference type="InterPro" id="IPR013103">
    <property type="entry name" value="RVT_2"/>
</dbReference>
<dbReference type="Pfam" id="PF13976">
    <property type="entry name" value="gag_pre-integrs"/>
    <property type="match status" value="1"/>
</dbReference>
<keyword evidence="2" id="KW-0378">Hydrolase</keyword>
<dbReference type="Gene3D" id="3.30.420.10">
    <property type="entry name" value="Ribonuclease H-like superfamily/Ribonuclease H"/>
    <property type="match status" value="1"/>
</dbReference>
<comment type="caution">
    <text evidence="6">The sequence shown here is derived from an EMBL/GenBank/DDBJ whole genome shotgun (WGS) entry which is preliminary data.</text>
</comment>
<protein>
    <submittedName>
        <fullName evidence="6">Gag-Pol polyprotein</fullName>
    </submittedName>
</protein>
<dbReference type="Pfam" id="PF07727">
    <property type="entry name" value="RVT_2"/>
    <property type="match status" value="1"/>
</dbReference>
<dbReference type="EMBL" id="BKCJ010185139">
    <property type="protein sequence ID" value="GEY51607.1"/>
    <property type="molecule type" value="Genomic_DNA"/>
</dbReference>
<dbReference type="GO" id="GO:0046872">
    <property type="term" value="F:metal ion binding"/>
    <property type="evidence" value="ECO:0007669"/>
    <property type="project" value="UniProtKB-KW"/>
</dbReference>
<dbReference type="InterPro" id="IPR025724">
    <property type="entry name" value="GAG-pre-integrase_dom"/>
</dbReference>
<keyword evidence="1" id="KW-0479">Metal-binding</keyword>
<evidence type="ECO:0000313" key="5">
    <source>
        <dbReference type="EMBL" id="GEY41688.1"/>
    </source>
</evidence>
<dbReference type="PANTHER" id="PTHR42648:SF18">
    <property type="entry name" value="RETROTRANSPOSON, UNCLASSIFIED-LIKE PROTEIN"/>
    <property type="match status" value="1"/>
</dbReference>
<dbReference type="InterPro" id="IPR036397">
    <property type="entry name" value="RNaseH_sf"/>
</dbReference>
<dbReference type="SUPFAM" id="SSF53098">
    <property type="entry name" value="Ribonuclease H-like"/>
    <property type="match status" value="1"/>
</dbReference>
<accession>A0A699HN31</accession>
<dbReference type="GO" id="GO:0016787">
    <property type="term" value="F:hydrolase activity"/>
    <property type="evidence" value="ECO:0007669"/>
    <property type="project" value="UniProtKB-KW"/>
</dbReference>
<dbReference type="AlphaFoldDB" id="A0A699HN31"/>
<sequence length="460" mass="53216">MTGNLKLLRNVTIKRVYYIEGLNHDLFFVDQFCDADLEVAFQKSTCYIHDLKGNDILIAWLWHHRLSHLNFDTINLLSRYNIVTGLPKLKFVKDHLYSSYELGKAKRKSFKTKTTPSSKRRLQLLYMDLCSPMRVESFDGIEHQTSIARTPEQNGIVERQNLTLVEADRIMLSAATVHLFFRAEAIATACFTQNRSLFKSRSPKVKNVPQVVETVTTLNKLDLLFSLMFDELFNGSTPVVSKSFVVHAVDAPDQSQQQNITTSSSTVVTDTTPLKHQLSLLQRAFIKQKLKKKMHKLTKTNLSISSVHRTRRHLEINDEMCMFALTVSQIEQKNIKEAMADSVWIEAMQKELHQFKRLDVWELVDKPLCKDVTNMKWVWKNKRDEENTVIRNKAHLVAKGYGQKDRIDFKQSFALVAQFEAVRLFVAYAAHKLFLVYQMDVKTTFLNGRKKCTLTNQMDS</sequence>
<dbReference type="GO" id="GO:0003676">
    <property type="term" value="F:nucleic acid binding"/>
    <property type="evidence" value="ECO:0007669"/>
    <property type="project" value="InterPro"/>
</dbReference>
<name>A0A699HN31_TANCI</name>
<evidence type="ECO:0000256" key="2">
    <source>
        <dbReference type="ARBA" id="ARBA00022801"/>
    </source>
</evidence>
<dbReference type="PANTHER" id="PTHR42648">
    <property type="entry name" value="TRANSPOSASE, PUTATIVE-RELATED"/>
    <property type="match status" value="1"/>
</dbReference>
<gene>
    <name evidence="5" type="ORF">Tci_413662</name>
    <name evidence="6" type="ORF">Tci_423581</name>
</gene>
<feature type="domain" description="GAG-pre-integrase" evidence="4">
    <location>
        <begin position="59"/>
        <end position="104"/>
    </location>
</feature>
<reference evidence="6" key="1">
    <citation type="journal article" date="2019" name="Sci. Rep.">
        <title>Draft genome of Tanacetum cinerariifolium, the natural source of mosquito coil.</title>
        <authorList>
            <person name="Yamashiro T."/>
            <person name="Shiraishi A."/>
            <person name="Satake H."/>
            <person name="Nakayama K."/>
        </authorList>
    </citation>
    <scope>NUCLEOTIDE SEQUENCE</scope>
</reference>
<organism evidence="6">
    <name type="scientific">Tanacetum cinerariifolium</name>
    <name type="common">Dalmatian daisy</name>
    <name type="synonym">Chrysanthemum cinerariifolium</name>
    <dbReference type="NCBI Taxonomy" id="118510"/>
    <lineage>
        <taxon>Eukaryota</taxon>
        <taxon>Viridiplantae</taxon>
        <taxon>Streptophyta</taxon>
        <taxon>Embryophyta</taxon>
        <taxon>Tracheophyta</taxon>
        <taxon>Spermatophyta</taxon>
        <taxon>Magnoliopsida</taxon>
        <taxon>eudicotyledons</taxon>
        <taxon>Gunneridae</taxon>
        <taxon>Pentapetalae</taxon>
        <taxon>asterids</taxon>
        <taxon>campanulids</taxon>
        <taxon>Asterales</taxon>
        <taxon>Asteraceae</taxon>
        <taxon>Asteroideae</taxon>
        <taxon>Anthemideae</taxon>
        <taxon>Anthemidinae</taxon>
        <taxon>Tanacetum</taxon>
    </lineage>
</organism>